<name>A0A2T9YYU2_9FUNG</name>
<protein>
    <submittedName>
        <fullName evidence="7">Uncharacterized protein</fullName>
    </submittedName>
</protein>
<keyword evidence="8" id="KW-1185">Reference proteome</keyword>
<sequence>MESRSTDGVNYNKNNSSGNTKVQLAVSSGISLGLAGFGFAVLHESMITIYSLIRNLDYTVDGMAAQGFFVGGLGQVIAGIICYLELDNFHATAFTSFGLNWMGKGLNYYLANYGNSSNKESSAAQRGILSMGWSIWVGILLASKLKSRFATLIMLIGLNVFVDIETLALWISNTPLKIIASVVGIFTALMAFYNAATNMISIEDSGFVLPRGRVIFGNTSQHHSMA</sequence>
<evidence type="ECO:0000313" key="8">
    <source>
        <dbReference type="Proteomes" id="UP000245383"/>
    </source>
</evidence>
<reference evidence="7 8" key="1">
    <citation type="journal article" date="2018" name="MBio">
        <title>Comparative Genomics Reveals the Core Gene Toolbox for the Fungus-Insect Symbiosis.</title>
        <authorList>
            <person name="Wang Y."/>
            <person name="Stata M."/>
            <person name="Wang W."/>
            <person name="Stajich J.E."/>
            <person name="White M.M."/>
            <person name="Moncalvo J.M."/>
        </authorList>
    </citation>
    <scope>NUCLEOTIDE SEQUENCE [LARGE SCALE GENOMIC DNA]</scope>
    <source>
        <strain evidence="7 8">SWE-8-4</strain>
    </source>
</reference>
<keyword evidence="5 6" id="KW-0472">Membrane</keyword>
<comment type="caution">
    <text evidence="7">The sequence shown here is derived from an EMBL/GenBank/DDBJ whole genome shotgun (WGS) entry which is preliminary data.</text>
</comment>
<dbReference type="AlphaFoldDB" id="A0A2T9YYU2"/>
<feature type="transmembrane region" description="Helical" evidence="6">
    <location>
        <begin position="149"/>
        <end position="172"/>
    </location>
</feature>
<evidence type="ECO:0000313" key="7">
    <source>
        <dbReference type="EMBL" id="PVU97510.1"/>
    </source>
</evidence>
<comment type="similarity">
    <text evidence="2">Belongs to the acetate uptake transporter (AceTr) (TC 2.A.96) family.</text>
</comment>
<dbReference type="OrthoDB" id="3648309at2759"/>
<evidence type="ECO:0000256" key="4">
    <source>
        <dbReference type="ARBA" id="ARBA00022989"/>
    </source>
</evidence>
<proteinExistence type="inferred from homology"/>
<dbReference type="STRING" id="133385.A0A2T9YYU2"/>
<feature type="transmembrane region" description="Helical" evidence="6">
    <location>
        <begin position="91"/>
        <end position="111"/>
    </location>
</feature>
<keyword evidence="4 6" id="KW-1133">Transmembrane helix</keyword>
<evidence type="ECO:0000256" key="2">
    <source>
        <dbReference type="ARBA" id="ARBA00005587"/>
    </source>
</evidence>
<evidence type="ECO:0000256" key="6">
    <source>
        <dbReference type="SAM" id="Phobius"/>
    </source>
</evidence>
<dbReference type="InterPro" id="IPR051633">
    <property type="entry name" value="AceTr"/>
</dbReference>
<feature type="transmembrane region" description="Helical" evidence="6">
    <location>
        <begin position="63"/>
        <end position="84"/>
    </location>
</feature>
<organism evidence="7 8">
    <name type="scientific">Smittium simulii</name>
    <dbReference type="NCBI Taxonomy" id="133385"/>
    <lineage>
        <taxon>Eukaryota</taxon>
        <taxon>Fungi</taxon>
        <taxon>Fungi incertae sedis</taxon>
        <taxon>Zoopagomycota</taxon>
        <taxon>Kickxellomycotina</taxon>
        <taxon>Harpellomycetes</taxon>
        <taxon>Harpellales</taxon>
        <taxon>Legeriomycetaceae</taxon>
        <taxon>Smittium</taxon>
    </lineage>
</organism>
<dbReference type="EMBL" id="MBFR01000011">
    <property type="protein sequence ID" value="PVU97510.1"/>
    <property type="molecule type" value="Genomic_DNA"/>
</dbReference>
<dbReference type="GO" id="GO:0015123">
    <property type="term" value="F:acetate transmembrane transporter activity"/>
    <property type="evidence" value="ECO:0007669"/>
    <property type="project" value="TreeGrafter"/>
</dbReference>
<evidence type="ECO:0000256" key="5">
    <source>
        <dbReference type="ARBA" id="ARBA00023136"/>
    </source>
</evidence>
<accession>A0A2T9YYU2</accession>
<comment type="subcellular location">
    <subcellularLocation>
        <location evidence="1">Membrane</location>
        <topology evidence="1">Multi-pass membrane protein</topology>
    </subcellularLocation>
</comment>
<dbReference type="InterPro" id="IPR000791">
    <property type="entry name" value="Gpr1/Fun34/SatP-like"/>
</dbReference>
<dbReference type="GO" id="GO:0005886">
    <property type="term" value="C:plasma membrane"/>
    <property type="evidence" value="ECO:0007669"/>
    <property type="project" value="TreeGrafter"/>
</dbReference>
<feature type="transmembrane region" description="Helical" evidence="6">
    <location>
        <begin position="22"/>
        <end position="43"/>
    </location>
</feature>
<dbReference type="PANTHER" id="PTHR31123">
    <property type="entry name" value="ACCUMULATION OF DYADS PROTEIN 2-RELATED"/>
    <property type="match status" value="1"/>
</dbReference>
<gene>
    <name evidence="7" type="ORF">BB561_000512</name>
</gene>
<dbReference type="Proteomes" id="UP000245383">
    <property type="component" value="Unassembled WGS sequence"/>
</dbReference>
<dbReference type="Pfam" id="PF01184">
    <property type="entry name" value="Gpr1_Fun34_YaaH"/>
    <property type="match status" value="1"/>
</dbReference>
<keyword evidence="3 6" id="KW-0812">Transmembrane</keyword>
<dbReference type="PANTHER" id="PTHR31123:SF1">
    <property type="entry name" value="ACCUMULATION OF DYADS PROTEIN 2-RELATED"/>
    <property type="match status" value="1"/>
</dbReference>
<evidence type="ECO:0000256" key="3">
    <source>
        <dbReference type="ARBA" id="ARBA00022692"/>
    </source>
</evidence>
<evidence type="ECO:0000256" key="1">
    <source>
        <dbReference type="ARBA" id="ARBA00004141"/>
    </source>
</evidence>
<dbReference type="NCBIfam" id="NF038013">
    <property type="entry name" value="AceTr_1"/>
    <property type="match status" value="1"/>
</dbReference>
<feature type="transmembrane region" description="Helical" evidence="6">
    <location>
        <begin position="178"/>
        <end position="196"/>
    </location>
</feature>